<feature type="region of interest" description="Disordered" evidence="1">
    <location>
        <begin position="65"/>
        <end position="94"/>
    </location>
</feature>
<reference evidence="2 3" key="1">
    <citation type="submission" date="2018-11" db="EMBL/GenBank/DDBJ databases">
        <authorList>
            <consortium name="Pathogen Informatics"/>
        </authorList>
    </citation>
    <scope>NUCLEOTIDE SEQUENCE [LARGE SCALE GENOMIC DNA]</scope>
</reference>
<evidence type="ECO:0000313" key="2">
    <source>
        <dbReference type="EMBL" id="VDM72642.1"/>
    </source>
</evidence>
<dbReference type="Proteomes" id="UP000270094">
    <property type="component" value="Unassembled WGS sequence"/>
</dbReference>
<accession>A0A3P7KZP2</accession>
<dbReference type="AlphaFoldDB" id="A0A3P7KZP2"/>
<organism evidence="2 3">
    <name type="scientific">Strongylus vulgaris</name>
    <name type="common">Blood worm</name>
    <dbReference type="NCBI Taxonomy" id="40348"/>
    <lineage>
        <taxon>Eukaryota</taxon>
        <taxon>Metazoa</taxon>
        <taxon>Ecdysozoa</taxon>
        <taxon>Nematoda</taxon>
        <taxon>Chromadorea</taxon>
        <taxon>Rhabditida</taxon>
        <taxon>Rhabditina</taxon>
        <taxon>Rhabditomorpha</taxon>
        <taxon>Strongyloidea</taxon>
        <taxon>Strongylidae</taxon>
        <taxon>Strongylus</taxon>
    </lineage>
</organism>
<keyword evidence="3" id="KW-1185">Reference proteome</keyword>
<gene>
    <name evidence="2" type="ORF">SVUK_LOCUS7640</name>
</gene>
<evidence type="ECO:0000256" key="1">
    <source>
        <dbReference type="SAM" id="MobiDB-lite"/>
    </source>
</evidence>
<name>A0A3P7KZP2_STRVU</name>
<protein>
    <submittedName>
        <fullName evidence="2">Uncharacterized protein</fullName>
    </submittedName>
</protein>
<evidence type="ECO:0000313" key="3">
    <source>
        <dbReference type="Proteomes" id="UP000270094"/>
    </source>
</evidence>
<sequence length="190" mass="20700">MTDVSESPTRMTTRGQRINYAELNSSSSANQYMCVPSSNIFEEFSSYFIAILTLSSLTNHHERFSESSETSASDSVFRSPTASTRGRKRRTTHDDAASLSSWSVVGFVAPVLAEDPKRGRPRGAGVTRGARGGGVRRSIFGEQQVAGAAGEIEETGLFGAVKTGRNLEVFNVFILLIYAQTPPQSINFFF</sequence>
<dbReference type="EMBL" id="UYYB01026441">
    <property type="protein sequence ID" value="VDM72642.1"/>
    <property type="molecule type" value="Genomic_DNA"/>
</dbReference>
<proteinExistence type="predicted"/>